<evidence type="ECO:0000259" key="1">
    <source>
        <dbReference type="SMART" id="SM00327"/>
    </source>
</evidence>
<dbReference type="Pfam" id="PF01882">
    <property type="entry name" value="DUF58"/>
    <property type="match status" value="1"/>
</dbReference>
<name>A0AA49K0I6_9BACT</name>
<sequence>MTRAAADHGRGAAVPPDVLRQVRRIELRTRGLVNSRFTGEYHSVFKGMGMEFAEVREYQPGDEVRTIDWNVSARMRKLFVKRFVEERELTVLLLVDTSGSSRGGAVDQDKQGMAAELAAVLALTATRNNDRVGLLLHSDRVEHVVPPKKGRRHALRLVRDVLAARAQQRGTDLGAACDYAARLLPHRSIVFVVSDFVAPDFERPLTRLSRRHDVVAVVLDDPGERELPNVGVARLIDPETGALAEVDTASPAVRARYAARLRAEREARQAMLRRLGVDEVVVPLEAGYVEAMLRFFRTRETRARRR</sequence>
<protein>
    <submittedName>
        <fullName evidence="3">DUF58 domain-containing protein</fullName>
    </submittedName>
</protein>
<gene>
    <name evidence="2" type="ORF">Strain138_001353</name>
    <name evidence="3" type="ORF">Strain318_001353</name>
</gene>
<dbReference type="PANTHER" id="PTHR33608">
    <property type="entry name" value="BLL2464 PROTEIN"/>
    <property type="match status" value="1"/>
</dbReference>
<evidence type="ECO:0000313" key="3">
    <source>
        <dbReference type="EMBL" id="WKW14988.1"/>
    </source>
</evidence>
<evidence type="ECO:0000313" key="2">
    <source>
        <dbReference type="EMBL" id="WKW12079.1"/>
    </source>
</evidence>
<dbReference type="CDD" id="cd00198">
    <property type="entry name" value="vWFA"/>
    <property type="match status" value="1"/>
</dbReference>
<dbReference type="InterPro" id="IPR036465">
    <property type="entry name" value="vWFA_dom_sf"/>
</dbReference>
<dbReference type="EMBL" id="CP130613">
    <property type="protein sequence ID" value="WKW14988.1"/>
    <property type="molecule type" value="Genomic_DNA"/>
</dbReference>
<dbReference type="Proteomes" id="UP001229955">
    <property type="component" value="Chromosome"/>
</dbReference>
<dbReference type="InterPro" id="IPR002881">
    <property type="entry name" value="DUF58"/>
</dbReference>
<accession>A0AA49JUC0</accession>
<dbReference type="KEGG" id="pspc:Strain318_001353"/>
<feature type="domain" description="VWFA" evidence="1">
    <location>
        <begin position="88"/>
        <end position="261"/>
    </location>
</feature>
<organism evidence="3 4">
    <name type="scientific">Pseudogemmatithrix spongiicola</name>
    <dbReference type="NCBI Taxonomy" id="3062599"/>
    <lineage>
        <taxon>Bacteria</taxon>
        <taxon>Pseudomonadati</taxon>
        <taxon>Gemmatimonadota</taxon>
        <taxon>Gemmatimonadia</taxon>
        <taxon>Gemmatimonadales</taxon>
        <taxon>Gemmatimonadaceae</taxon>
        <taxon>Pseudogemmatithrix</taxon>
    </lineage>
</organism>
<dbReference type="PANTHER" id="PTHR33608:SF6">
    <property type="entry name" value="BLL2464 PROTEIN"/>
    <property type="match status" value="1"/>
</dbReference>
<dbReference type="AlphaFoldDB" id="A0AA49K0I6"/>
<dbReference type="Gene3D" id="3.40.50.410">
    <property type="entry name" value="von Willebrand factor, type A domain"/>
    <property type="match status" value="1"/>
</dbReference>
<dbReference type="SUPFAM" id="SSF53300">
    <property type="entry name" value="vWA-like"/>
    <property type="match status" value="1"/>
</dbReference>
<dbReference type="RefSeq" id="WP_367887754.1">
    <property type="nucleotide sequence ID" value="NZ_CP130612.1"/>
</dbReference>
<dbReference type="InterPro" id="IPR002035">
    <property type="entry name" value="VWF_A"/>
</dbReference>
<accession>A0AA49K0I6</accession>
<proteinExistence type="predicted"/>
<evidence type="ECO:0000313" key="4">
    <source>
        <dbReference type="Proteomes" id="UP001229955"/>
    </source>
</evidence>
<dbReference type="SMART" id="SM00327">
    <property type="entry name" value="VWA"/>
    <property type="match status" value="1"/>
</dbReference>
<dbReference type="EMBL" id="CP130612">
    <property type="protein sequence ID" value="WKW12079.1"/>
    <property type="molecule type" value="Genomic_DNA"/>
</dbReference>
<keyword evidence="4" id="KW-1185">Reference proteome</keyword>
<reference evidence="3" key="1">
    <citation type="submission" date="2023-07" db="EMBL/GenBank/DDBJ databases">
        <authorList>
            <person name="Haufschild T."/>
            <person name="Kallscheuer N."/>
            <person name="Hammer J."/>
            <person name="Kohn T."/>
            <person name="Kabuu M."/>
            <person name="Jogler M."/>
            <person name="Wohfarth N."/>
            <person name="Heuer A."/>
            <person name="Rohde M."/>
            <person name="van Teeseling M.C.F."/>
            <person name="Jogler C."/>
        </authorList>
    </citation>
    <scope>NUCLEOTIDE SEQUENCE</scope>
    <source>
        <strain evidence="2">Strain 138</strain>
        <strain evidence="3">Strain 318</strain>
    </source>
</reference>